<organism evidence="1 2">
    <name type="scientific">Dissulfuribacter thermophilus</name>
    <dbReference type="NCBI Taxonomy" id="1156395"/>
    <lineage>
        <taxon>Bacteria</taxon>
        <taxon>Pseudomonadati</taxon>
        <taxon>Thermodesulfobacteriota</taxon>
        <taxon>Dissulfuribacteria</taxon>
        <taxon>Dissulfuribacterales</taxon>
        <taxon>Dissulfuribacteraceae</taxon>
        <taxon>Dissulfuribacter</taxon>
    </lineage>
</organism>
<evidence type="ECO:0000313" key="2">
    <source>
        <dbReference type="Proteomes" id="UP000093080"/>
    </source>
</evidence>
<proteinExistence type="predicted"/>
<dbReference type="Proteomes" id="UP000093080">
    <property type="component" value="Unassembled WGS sequence"/>
</dbReference>
<dbReference type="STRING" id="1156395.DBT_2395"/>
<gene>
    <name evidence="1" type="ORF">DBT_2395</name>
</gene>
<keyword evidence="2" id="KW-1185">Reference proteome</keyword>
<protein>
    <submittedName>
        <fullName evidence="1">Uncharacterized protein</fullName>
    </submittedName>
</protein>
<dbReference type="EMBL" id="MAGO01000017">
    <property type="protein sequence ID" value="OCC14190.1"/>
    <property type="molecule type" value="Genomic_DNA"/>
</dbReference>
<reference evidence="1 2" key="1">
    <citation type="submission" date="2016-06" db="EMBL/GenBank/DDBJ databases">
        <title>Respiratory ammonification of nitrate coupled to the oxidation of elemental sulfur in deep-sea autotrophic thermophilic bacteria.</title>
        <authorList>
            <person name="Slobodkina G.B."/>
            <person name="Mardanov A.V."/>
            <person name="Ravin N.V."/>
            <person name="Frolova A.A."/>
            <person name="Viryasiv M.B."/>
            <person name="Chernyh N.A."/>
            <person name="Bonch-Osmolovskaya E.A."/>
            <person name="Slobodkin A.I."/>
        </authorList>
    </citation>
    <scope>NUCLEOTIDE SEQUENCE [LARGE SCALE GENOMIC DNA]</scope>
    <source>
        <strain evidence="1 2">S69</strain>
    </source>
</reference>
<name>A0A1B9F2P0_9BACT</name>
<sequence>MGSLPIIPFCRAGFSRSMNKRKKIGIGISDFRELREAEGKEHG</sequence>
<evidence type="ECO:0000313" key="1">
    <source>
        <dbReference type="EMBL" id="OCC14190.1"/>
    </source>
</evidence>
<comment type="caution">
    <text evidence="1">The sequence shown here is derived from an EMBL/GenBank/DDBJ whole genome shotgun (WGS) entry which is preliminary data.</text>
</comment>
<accession>A0A1B9F2P0</accession>
<dbReference type="AlphaFoldDB" id="A0A1B9F2P0"/>